<comment type="subcellular location">
    <subcellularLocation>
        <location evidence="1">Nucleus</location>
    </subcellularLocation>
</comment>
<protein>
    <submittedName>
        <fullName evidence="6">Uncharacterized protein</fullName>
    </submittedName>
</protein>
<sequence>SSFCDEGKRVRKAERNVFPLEFVGTWRQYNKKQRSASNEKPIRTKAIKKLRKYISVRSQKINGGFTGDELLKLWKGLFYCLWMQDKPLLHFLKYFLWVYLFIFSIDSLIPFVVFLFLETFLQTIKREWTGIDRLRMDMFFQLVRFVLRNSFEMMKMKEWETSVVTRFLELLTAQVLHSTSGAPCGLQFHILDLYMTELAAVGSAELTAAQNLTFIDPFCKTASKTKDRILLKAICGSIFSAIVDQAPFVIEDLLKE</sequence>
<dbReference type="EMBL" id="FR905951">
    <property type="protein sequence ID" value="CDQ82331.1"/>
    <property type="molecule type" value="Genomic_DNA"/>
</dbReference>
<keyword evidence="3" id="KW-0698">rRNA processing</keyword>
<dbReference type="GO" id="GO:0006364">
    <property type="term" value="P:rRNA processing"/>
    <property type="evidence" value="ECO:0007669"/>
    <property type="project" value="UniProtKB-KW"/>
</dbReference>
<proteinExistence type="inferred from homology"/>
<keyword evidence="4" id="KW-0539">Nucleus</keyword>
<dbReference type="Proteomes" id="UP000193380">
    <property type="component" value="Unassembled WGS sequence"/>
</dbReference>
<evidence type="ECO:0000256" key="3">
    <source>
        <dbReference type="ARBA" id="ARBA00022552"/>
    </source>
</evidence>
<dbReference type="Pfam" id="PF05997">
    <property type="entry name" value="Nop52"/>
    <property type="match status" value="1"/>
</dbReference>
<comment type="similarity">
    <text evidence="2">Belongs to the RRP1 family.</text>
</comment>
<organism evidence="6 7">
    <name type="scientific">Oncorhynchus mykiss</name>
    <name type="common">Rainbow trout</name>
    <name type="synonym">Salmo gairdneri</name>
    <dbReference type="NCBI Taxonomy" id="8022"/>
    <lineage>
        <taxon>Eukaryota</taxon>
        <taxon>Metazoa</taxon>
        <taxon>Chordata</taxon>
        <taxon>Craniata</taxon>
        <taxon>Vertebrata</taxon>
        <taxon>Euteleostomi</taxon>
        <taxon>Actinopterygii</taxon>
        <taxon>Neopterygii</taxon>
        <taxon>Teleostei</taxon>
        <taxon>Protacanthopterygii</taxon>
        <taxon>Salmoniformes</taxon>
        <taxon>Salmonidae</taxon>
        <taxon>Salmoninae</taxon>
        <taxon>Oncorhynchus</taxon>
    </lineage>
</organism>
<dbReference type="STRING" id="8022.A0A060XS67"/>
<dbReference type="InterPro" id="IPR010301">
    <property type="entry name" value="RRP1"/>
</dbReference>
<evidence type="ECO:0000313" key="7">
    <source>
        <dbReference type="Proteomes" id="UP000193380"/>
    </source>
</evidence>
<dbReference type="GO" id="GO:0005634">
    <property type="term" value="C:nucleus"/>
    <property type="evidence" value="ECO:0007669"/>
    <property type="project" value="UniProtKB-SubCell"/>
</dbReference>
<dbReference type="AlphaFoldDB" id="A0A060XS67"/>
<name>A0A060XS67_ONCMY</name>
<evidence type="ECO:0000256" key="5">
    <source>
        <dbReference type="SAM" id="Phobius"/>
    </source>
</evidence>
<feature type="transmembrane region" description="Helical" evidence="5">
    <location>
        <begin position="94"/>
        <end position="117"/>
    </location>
</feature>
<keyword evidence="5" id="KW-0812">Transmembrane</keyword>
<dbReference type="PaxDb" id="8022-A0A060XS67"/>
<accession>A0A060XS67</accession>
<gene>
    <name evidence="6" type="ORF">GSONMT00048274001</name>
</gene>
<keyword evidence="5" id="KW-0472">Membrane</keyword>
<evidence type="ECO:0000313" key="6">
    <source>
        <dbReference type="EMBL" id="CDQ82331.1"/>
    </source>
</evidence>
<dbReference type="PANTHER" id="PTHR13026:SF0">
    <property type="entry name" value="RIBOSOMAL RNA PROCESSING 1B"/>
    <property type="match status" value="1"/>
</dbReference>
<dbReference type="GO" id="GO:0030688">
    <property type="term" value="C:preribosome, small subunit precursor"/>
    <property type="evidence" value="ECO:0007669"/>
    <property type="project" value="InterPro"/>
</dbReference>
<reference evidence="6" key="1">
    <citation type="journal article" date="2014" name="Nat. Commun.">
        <title>The rainbow trout genome provides novel insights into evolution after whole-genome duplication in vertebrates.</title>
        <authorList>
            <person name="Berthelot C."/>
            <person name="Brunet F."/>
            <person name="Chalopin D."/>
            <person name="Juanchich A."/>
            <person name="Bernard M."/>
            <person name="Noel B."/>
            <person name="Bento P."/>
            <person name="Da Silva C."/>
            <person name="Labadie K."/>
            <person name="Alberti A."/>
            <person name="Aury J.M."/>
            <person name="Louis A."/>
            <person name="Dehais P."/>
            <person name="Bardou P."/>
            <person name="Montfort J."/>
            <person name="Klopp C."/>
            <person name="Cabau C."/>
            <person name="Gaspin C."/>
            <person name="Thorgaard G.H."/>
            <person name="Boussaha M."/>
            <person name="Quillet E."/>
            <person name="Guyomard R."/>
            <person name="Galiana D."/>
            <person name="Bobe J."/>
            <person name="Volff J.N."/>
            <person name="Genet C."/>
            <person name="Wincker P."/>
            <person name="Jaillon O."/>
            <person name="Roest Crollius H."/>
            <person name="Guiguen Y."/>
        </authorList>
    </citation>
    <scope>NUCLEOTIDE SEQUENCE [LARGE SCALE GENOMIC DNA]</scope>
</reference>
<evidence type="ECO:0000256" key="4">
    <source>
        <dbReference type="ARBA" id="ARBA00023242"/>
    </source>
</evidence>
<keyword evidence="5" id="KW-1133">Transmembrane helix</keyword>
<reference evidence="6" key="2">
    <citation type="submission" date="2014-03" db="EMBL/GenBank/DDBJ databases">
        <authorList>
            <person name="Genoscope - CEA"/>
        </authorList>
    </citation>
    <scope>NUCLEOTIDE SEQUENCE</scope>
</reference>
<evidence type="ECO:0000256" key="1">
    <source>
        <dbReference type="ARBA" id="ARBA00004123"/>
    </source>
</evidence>
<dbReference type="PANTHER" id="PTHR13026">
    <property type="entry name" value="NNP-1 PROTEIN NOVEL NUCLEAR PROTEIN 1 NOP52"/>
    <property type="match status" value="1"/>
</dbReference>
<feature type="non-terminal residue" evidence="6">
    <location>
        <position position="1"/>
    </location>
</feature>
<evidence type="ECO:0000256" key="2">
    <source>
        <dbReference type="ARBA" id="ARBA00006374"/>
    </source>
</evidence>